<evidence type="ECO:0000256" key="1">
    <source>
        <dbReference type="SAM" id="Phobius"/>
    </source>
</evidence>
<protein>
    <submittedName>
        <fullName evidence="2">MerC domain-containing protein</fullName>
    </submittedName>
</protein>
<keyword evidence="1" id="KW-0812">Transmembrane</keyword>
<feature type="transmembrane region" description="Helical" evidence="1">
    <location>
        <begin position="12"/>
        <end position="33"/>
    </location>
</feature>
<keyword evidence="1" id="KW-0472">Membrane</keyword>
<keyword evidence="3" id="KW-1185">Reference proteome</keyword>
<feature type="transmembrane region" description="Helical" evidence="1">
    <location>
        <begin position="102"/>
        <end position="118"/>
    </location>
</feature>
<evidence type="ECO:0000313" key="3">
    <source>
        <dbReference type="Proteomes" id="UP001176806"/>
    </source>
</evidence>
<proteinExistence type="predicted"/>
<name>A0ABT8WM37_9FLAO</name>
<dbReference type="EMBL" id="JAUOEL010000002">
    <property type="protein sequence ID" value="MDO5974064.1"/>
    <property type="molecule type" value="Genomic_DNA"/>
</dbReference>
<feature type="transmembrane region" description="Helical" evidence="1">
    <location>
        <begin position="45"/>
        <end position="66"/>
    </location>
</feature>
<sequence>MILTNQKPDNIGAIASTLCLIHCIVTPFIFIVQSCSITCCSATPTWWKFIDYFFLIISFFAIYRSTQTTSKKWIKPSLWLSWSLLFFIIINEKTAWYPLHEYFIYFPALALIILHLYNKKYCQCNLNKCCANER</sequence>
<accession>A0ABT8WM37</accession>
<gene>
    <name evidence="2" type="ORF">Q4Q40_07690</name>
</gene>
<dbReference type="Proteomes" id="UP001176806">
    <property type="component" value="Unassembled WGS sequence"/>
</dbReference>
<dbReference type="Pfam" id="PF03203">
    <property type="entry name" value="MerC"/>
    <property type="match status" value="1"/>
</dbReference>
<dbReference type="InterPro" id="IPR004891">
    <property type="entry name" value="Mercury-R_MerC"/>
</dbReference>
<dbReference type="RefSeq" id="WP_303301204.1">
    <property type="nucleotide sequence ID" value="NZ_BAABDA010000051.1"/>
</dbReference>
<feature type="transmembrane region" description="Helical" evidence="1">
    <location>
        <begin position="73"/>
        <end position="90"/>
    </location>
</feature>
<keyword evidence="1" id="KW-1133">Transmembrane helix</keyword>
<organism evidence="2 3">
    <name type="scientific">Flavivirga jejuensis</name>
    <dbReference type="NCBI Taxonomy" id="870487"/>
    <lineage>
        <taxon>Bacteria</taxon>
        <taxon>Pseudomonadati</taxon>
        <taxon>Bacteroidota</taxon>
        <taxon>Flavobacteriia</taxon>
        <taxon>Flavobacteriales</taxon>
        <taxon>Flavobacteriaceae</taxon>
        <taxon>Flavivirga</taxon>
    </lineage>
</organism>
<evidence type="ECO:0000313" key="2">
    <source>
        <dbReference type="EMBL" id="MDO5974064.1"/>
    </source>
</evidence>
<reference evidence="2" key="1">
    <citation type="submission" date="2023-07" db="EMBL/GenBank/DDBJ databases">
        <title>Two novel species in the genus Flavivirga.</title>
        <authorList>
            <person name="Kwon K."/>
        </authorList>
    </citation>
    <scope>NUCLEOTIDE SEQUENCE</scope>
    <source>
        <strain evidence="2">KACC 14158</strain>
    </source>
</reference>
<dbReference type="PROSITE" id="PS51257">
    <property type="entry name" value="PROKAR_LIPOPROTEIN"/>
    <property type="match status" value="1"/>
</dbReference>
<comment type="caution">
    <text evidence="2">The sequence shown here is derived from an EMBL/GenBank/DDBJ whole genome shotgun (WGS) entry which is preliminary data.</text>
</comment>